<dbReference type="GO" id="GO:0000724">
    <property type="term" value="P:double-strand break repair via homologous recombination"/>
    <property type="evidence" value="ECO:0007669"/>
    <property type="project" value="TreeGrafter"/>
</dbReference>
<dbReference type="PANTHER" id="PTHR11070:SF30">
    <property type="entry name" value="F-BOX DNA HELICASE 1"/>
    <property type="match status" value="1"/>
</dbReference>
<dbReference type="GO" id="GO:0016787">
    <property type="term" value="F:hydrolase activity"/>
    <property type="evidence" value="ECO:0007669"/>
    <property type="project" value="InterPro"/>
</dbReference>
<protein>
    <submittedName>
        <fullName evidence="3">AAA family ATPase</fullName>
    </submittedName>
</protein>
<dbReference type="GO" id="GO:0005524">
    <property type="term" value="F:ATP binding"/>
    <property type="evidence" value="ECO:0007669"/>
    <property type="project" value="InterPro"/>
</dbReference>
<dbReference type="GO" id="GO:0043138">
    <property type="term" value="F:3'-5' DNA helicase activity"/>
    <property type="evidence" value="ECO:0007669"/>
    <property type="project" value="TreeGrafter"/>
</dbReference>
<feature type="domain" description="UvrD-like helicase C-terminal" evidence="2">
    <location>
        <begin position="460"/>
        <end position="508"/>
    </location>
</feature>
<dbReference type="InterPro" id="IPR027417">
    <property type="entry name" value="P-loop_NTPase"/>
</dbReference>
<dbReference type="Pfam" id="PF04851">
    <property type="entry name" value="ResIII"/>
    <property type="match status" value="1"/>
</dbReference>
<reference evidence="3 4" key="1">
    <citation type="submission" date="2020-04" db="EMBL/GenBank/DDBJ databases">
        <title>Description of novel Gluconacetobacter.</title>
        <authorList>
            <person name="Sombolestani A."/>
        </authorList>
    </citation>
    <scope>NUCLEOTIDE SEQUENCE [LARGE SCALE GENOMIC DNA]</scope>
    <source>
        <strain evidence="3 4">LMG 27800</strain>
    </source>
</reference>
<evidence type="ECO:0000259" key="2">
    <source>
        <dbReference type="Pfam" id="PF13538"/>
    </source>
</evidence>
<dbReference type="InterPro" id="IPR027785">
    <property type="entry name" value="UvrD-like_helicase_C"/>
</dbReference>
<keyword evidence="4" id="KW-1185">Reference proteome</keyword>
<sequence>MILIPGRKLTIVDYSGDNDGFEDFVEDFIEDLGSISDKYRYKDAIGRPRKWRDQLVVTHESGQGLDASELINDSELADAGRRRVSELLVSLLTGSINDIEKVKAEIPDSLLDKVKRKILLFDGDQTRFIYQKVDKKVVNIQGLSGTGKTELLLHKLKEIYVNSPASRIVFTCHNKILADNLRRRIPEFFNFMKVEQQIAWNERLWCMHAWGSQSDPNSGTYRYICNFYGLTFRRFSPTSPFDVVCKDAVAQLKALDLRSYAFDYILIDESQDFPPSFIELCRICAKEVVYVAGDIFQSIFDESIIPSISPDFLLSKCYRTDPKTLMFSHALGMGLFEPRKLRWLDDAEWNTCGYIVDKSADLSFYRLKREPLRRFEDIESANLDCVSILESDNPSGKVMEVIDQISAANPTLEPDDIGIILLDNTKETYALADWLEQIIPRHTGWPVNKAYESKSKVKGHVFISNKNNVKGLEFPFIICLTNRIRNSYSYRNSLYMTLTRSFLKSYLILSSAQDATALQQIRDGLNVINQYGYIEVQPPTEQEKAAIRTTIKHSSSPGSYFDFLESIFDKISVLPLFRDKLRSTVTMTLGEEYDPEVVKNVAQFNYDAMLKSNRDEEV</sequence>
<organism evidence="3 4">
    <name type="scientific">Gluconacetobacter takamatsuzukensis</name>
    <dbReference type="NCBI Taxonomy" id="1286190"/>
    <lineage>
        <taxon>Bacteria</taxon>
        <taxon>Pseudomonadati</taxon>
        <taxon>Pseudomonadota</taxon>
        <taxon>Alphaproteobacteria</taxon>
        <taxon>Acetobacterales</taxon>
        <taxon>Acetobacteraceae</taxon>
        <taxon>Gluconacetobacter</taxon>
    </lineage>
</organism>
<dbReference type="InterPro" id="IPR000212">
    <property type="entry name" value="DNA_helicase_UvrD/REP"/>
</dbReference>
<evidence type="ECO:0000313" key="4">
    <source>
        <dbReference type="Proteomes" id="UP000540556"/>
    </source>
</evidence>
<proteinExistence type="predicted"/>
<dbReference type="AlphaFoldDB" id="A0A7W4KFD8"/>
<comment type="caution">
    <text evidence="3">The sequence shown here is derived from an EMBL/GenBank/DDBJ whole genome shotgun (WGS) entry which is preliminary data.</text>
</comment>
<gene>
    <name evidence="3" type="ORF">HLH27_12760</name>
</gene>
<dbReference type="Proteomes" id="UP000540556">
    <property type="component" value="Unassembled WGS sequence"/>
</dbReference>
<dbReference type="EMBL" id="JABEQK010000010">
    <property type="protein sequence ID" value="MBB2205878.1"/>
    <property type="molecule type" value="Genomic_DNA"/>
</dbReference>
<feature type="domain" description="Helicase/UvrB N-terminal" evidence="1">
    <location>
        <begin position="132"/>
        <end position="269"/>
    </location>
</feature>
<dbReference type="GO" id="GO:0031297">
    <property type="term" value="P:replication fork processing"/>
    <property type="evidence" value="ECO:0007669"/>
    <property type="project" value="TreeGrafter"/>
</dbReference>
<dbReference type="SUPFAM" id="SSF52540">
    <property type="entry name" value="P-loop containing nucleoside triphosphate hydrolases"/>
    <property type="match status" value="1"/>
</dbReference>
<dbReference type="GO" id="GO:0003677">
    <property type="term" value="F:DNA binding"/>
    <property type="evidence" value="ECO:0007669"/>
    <property type="project" value="InterPro"/>
</dbReference>
<dbReference type="PANTHER" id="PTHR11070">
    <property type="entry name" value="UVRD / RECB / PCRA DNA HELICASE FAMILY MEMBER"/>
    <property type="match status" value="1"/>
</dbReference>
<name>A0A7W4KFD8_9PROT</name>
<evidence type="ECO:0000259" key="1">
    <source>
        <dbReference type="Pfam" id="PF04851"/>
    </source>
</evidence>
<accession>A0A7W4KFD8</accession>
<dbReference type="Pfam" id="PF13538">
    <property type="entry name" value="UvrD_C_2"/>
    <property type="match status" value="1"/>
</dbReference>
<evidence type="ECO:0000313" key="3">
    <source>
        <dbReference type="EMBL" id="MBB2205878.1"/>
    </source>
</evidence>
<dbReference type="RefSeq" id="WP_182950426.1">
    <property type="nucleotide sequence ID" value="NZ_JABEQK010000010.1"/>
</dbReference>
<dbReference type="InterPro" id="IPR006935">
    <property type="entry name" value="Helicase/UvrB_N"/>
</dbReference>
<dbReference type="Gene3D" id="3.40.50.300">
    <property type="entry name" value="P-loop containing nucleotide triphosphate hydrolases"/>
    <property type="match status" value="1"/>
</dbReference>